<evidence type="ECO:0000256" key="1">
    <source>
        <dbReference type="ARBA" id="ARBA00022428"/>
    </source>
</evidence>
<dbReference type="PANTHER" id="PTHR42916:SF1">
    <property type="entry name" value="PROTEIN PHYLLO, CHLOROPLASTIC"/>
    <property type="match status" value="1"/>
</dbReference>
<name>A0ABV6GJX4_9BACI</name>
<dbReference type="NCBIfam" id="TIGR00173">
    <property type="entry name" value="menD"/>
    <property type="match status" value="1"/>
</dbReference>
<comment type="subunit">
    <text evidence="7">Homodimer.</text>
</comment>
<comment type="similarity">
    <text evidence="7">Belongs to the TPP enzyme family. MenD subfamily.</text>
</comment>
<feature type="domain" description="Thiamine pyrophosphate enzyme N-terminal TPP-binding" evidence="9">
    <location>
        <begin position="14"/>
        <end position="125"/>
    </location>
</feature>
<keyword evidence="3 7" id="KW-0479">Metal-binding</keyword>
<protein>
    <recommendedName>
        <fullName evidence="7">2-succinyl-5-enolpyruvyl-6-hydroxy-3-cyclohexene-1-carboxylate synthase</fullName>
        <shortName evidence="7">SEPHCHC synthase</shortName>
        <ecNumber evidence="7">2.2.1.9</ecNumber>
    </recommendedName>
    <alternativeName>
        <fullName evidence="7">Menaquinone biosynthesis protein MenD</fullName>
    </alternativeName>
</protein>
<comment type="cofactor">
    <cofactor evidence="7">
        <name>thiamine diphosphate</name>
        <dbReference type="ChEBI" id="CHEBI:58937"/>
    </cofactor>
    <text evidence="7">Binds 1 thiamine pyrophosphate per subunit.</text>
</comment>
<dbReference type="EC" id="2.2.1.9" evidence="7"/>
<keyword evidence="1 7" id="KW-0474">Menaquinone biosynthesis</keyword>
<feature type="domain" description="Thiamine pyrophosphate enzyme TPP-binding" evidence="8">
    <location>
        <begin position="430"/>
        <end position="554"/>
    </location>
</feature>
<gene>
    <name evidence="7 11" type="primary">menD</name>
    <name evidence="11" type="ORF">ACFFIX_21790</name>
</gene>
<reference evidence="11 12" key="1">
    <citation type="submission" date="2024-09" db="EMBL/GenBank/DDBJ databases">
        <authorList>
            <person name="Sun Q."/>
            <person name="Mori K."/>
        </authorList>
    </citation>
    <scope>NUCLEOTIDE SEQUENCE [LARGE SCALE GENOMIC DNA]</scope>
    <source>
        <strain evidence="11 12">CCM 7228</strain>
    </source>
</reference>
<dbReference type="PIRSF" id="PIRSF004983">
    <property type="entry name" value="MenD"/>
    <property type="match status" value="1"/>
</dbReference>
<comment type="function">
    <text evidence="7">Catalyzes the thiamine diphosphate-dependent decarboxylation of 2-oxoglutarate and the subsequent addition of the resulting succinic semialdehyde-thiamine pyrophosphate anion to isochorismate to yield 2-succinyl-5-enolpyruvyl-6-hydroxy-3-cyclohexene-1-carboxylate (SEPHCHC).</text>
</comment>
<evidence type="ECO:0000259" key="9">
    <source>
        <dbReference type="Pfam" id="PF02776"/>
    </source>
</evidence>
<dbReference type="CDD" id="cd02009">
    <property type="entry name" value="TPP_SHCHC_synthase"/>
    <property type="match status" value="1"/>
</dbReference>
<evidence type="ECO:0000259" key="8">
    <source>
        <dbReference type="Pfam" id="PF02775"/>
    </source>
</evidence>
<accession>A0ABV6GJX4</accession>
<dbReference type="InterPro" id="IPR029035">
    <property type="entry name" value="DHS-like_NAD/FAD-binding_dom"/>
</dbReference>
<keyword evidence="6 7" id="KW-0464">Manganese</keyword>
<evidence type="ECO:0000256" key="5">
    <source>
        <dbReference type="ARBA" id="ARBA00023052"/>
    </source>
</evidence>
<dbReference type="Gene3D" id="3.40.50.970">
    <property type="match status" value="2"/>
</dbReference>
<dbReference type="EMBL" id="JBHLVO010000028">
    <property type="protein sequence ID" value="MFC0273991.1"/>
    <property type="molecule type" value="Genomic_DNA"/>
</dbReference>
<feature type="domain" description="Menaquinone biosynthesis protein MenD middle" evidence="10">
    <location>
        <begin position="221"/>
        <end position="405"/>
    </location>
</feature>
<evidence type="ECO:0000256" key="7">
    <source>
        <dbReference type="HAMAP-Rule" id="MF_01659"/>
    </source>
</evidence>
<keyword evidence="4 7" id="KW-0460">Magnesium</keyword>
<dbReference type="InterPro" id="IPR032264">
    <property type="entry name" value="MenD_middle"/>
</dbReference>
<keyword evidence="5 7" id="KW-0786">Thiamine pyrophosphate</keyword>
<dbReference type="Pfam" id="PF16582">
    <property type="entry name" value="TPP_enzyme_M_2"/>
    <property type="match status" value="1"/>
</dbReference>
<dbReference type="InterPro" id="IPR011766">
    <property type="entry name" value="TPP_enzyme_TPP-bd"/>
</dbReference>
<evidence type="ECO:0000313" key="12">
    <source>
        <dbReference type="Proteomes" id="UP001589854"/>
    </source>
</evidence>
<comment type="pathway">
    <text evidence="7">Quinol/quinone metabolism; 1,4-dihydroxy-2-naphthoate biosynthesis; 1,4-dihydroxy-2-naphthoate from chorismate: step 2/7.</text>
</comment>
<dbReference type="Proteomes" id="UP001589854">
    <property type="component" value="Unassembled WGS sequence"/>
</dbReference>
<dbReference type="Gene3D" id="3.40.50.1220">
    <property type="entry name" value="TPP-binding domain"/>
    <property type="match status" value="1"/>
</dbReference>
<keyword evidence="2 7" id="KW-0808">Transferase</keyword>
<comment type="catalytic activity">
    <reaction evidence="7">
        <text>isochorismate + 2-oxoglutarate + H(+) = 5-enolpyruvoyl-6-hydroxy-2-succinyl-cyclohex-3-ene-1-carboxylate + CO2</text>
        <dbReference type="Rhea" id="RHEA:25593"/>
        <dbReference type="ChEBI" id="CHEBI:15378"/>
        <dbReference type="ChEBI" id="CHEBI:16526"/>
        <dbReference type="ChEBI" id="CHEBI:16810"/>
        <dbReference type="ChEBI" id="CHEBI:29780"/>
        <dbReference type="ChEBI" id="CHEBI:58818"/>
        <dbReference type="EC" id="2.2.1.9"/>
    </reaction>
</comment>
<dbReference type="CDD" id="cd07037">
    <property type="entry name" value="TPP_PYR_MenD"/>
    <property type="match status" value="1"/>
</dbReference>
<keyword evidence="12" id="KW-1185">Reference proteome</keyword>
<dbReference type="PANTHER" id="PTHR42916">
    <property type="entry name" value="2-SUCCINYL-5-ENOLPYRUVYL-6-HYDROXY-3-CYCLOHEXENE-1-CARBOXYLATE SYNTHASE"/>
    <property type="match status" value="1"/>
</dbReference>
<sequence>MKESDSLTLYISSFVDELAGAGVESVVISPGSRSTPLAILMAEHPDLTCYLNIDERSAGFFALGMAKVQRKPVVLLCTSGTATANYYPAIVEAHYSRVPLLVLTADRPHELRDVGAPQAIDQLHMYGKYAKWFVDLALPEQSESMLGYARTVSGRAVATALSKPAGVVHLNFPLREPLLPNLQLKDLWKKPNNRETHTALSSSSSILSESELKRVSTLLKDKKKGLIVCGELSNDKVFTEIIQFSKHFNFPLLADPLSQMRTGTHDKETIIDKYDTFLKDEVIVKELMPDVVIRFGAMPVSKPLFLLLKNHPEITQIIVDEDGGWRDPTLNATQMVNCNEKWLCRELISNQEKQGNSTWRKIWTEVNNVCSEHLHHLTSNNKDLFEGKIYVELQKYLPDESTVFVGNSMPIRDVDTFFSKQEKRLNILANRGANGIDGVVSTALGSSVKNSHPTYLIIGDLSFFHDLNGLLAAKMYELNLTIILINNDGGGIFSFLPQASEEKHFEQLFGTAIGLDFSKAIEMYHGSYRKVETWEQFQDYFSKDEIQKGLNVVEIVTNRQTRVKVHRDLMNCVSQEIRKTLLNE</sequence>
<dbReference type="SUPFAM" id="SSF52467">
    <property type="entry name" value="DHS-like NAD/FAD-binding domain"/>
    <property type="match status" value="1"/>
</dbReference>
<evidence type="ECO:0000313" key="11">
    <source>
        <dbReference type="EMBL" id="MFC0273991.1"/>
    </source>
</evidence>
<evidence type="ECO:0000256" key="4">
    <source>
        <dbReference type="ARBA" id="ARBA00022842"/>
    </source>
</evidence>
<dbReference type="Pfam" id="PF02776">
    <property type="entry name" value="TPP_enzyme_N"/>
    <property type="match status" value="1"/>
</dbReference>
<evidence type="ECO:0000259" key="10">
    <source>
        <dbReference type="Pfam" id="PF16582"/>
    </source>
</evidence>
<dbReference type="Pfam" id="PF02775">
    <property type="entry name" value="TPP_enzyme_C"/>
    <property type="match status" value="1"/>
</dbReference>
<comment type="pathway">
    <text evidence="7">Quinol/quinone metabolism; menaquinone biosynthesis.</text>
</comment>
<dbReference type="InterPro" id="IPR012001">
    <property type="entry name" value="Thiamin_PyroP_enz_TPP-bd_dom"/>
</dbReference>
<evidence type="ECO:0000256" key="3">
    <source>
        <dbReference type="ARBA" id="ARBA00022723"/>
    </source>
</evidence>
<evidence type="ECO:0000256" key="2">
    <source>
        <dbReference type="ARBA" id="ARBA00022679"/>
    </source>
</evidence>
<dbReference type="InterPro" id="IPR004433">
    <property type="entry name" value="MenaQ_synth_MenD"/>
</dbReference>
<comment type="cofactor">
    <cofactor evidence="7">
        <name>Mg(2+)</name>
        <dbReference type="ChEBI" id="CHEBI:18420"/>
    </cofactor>
    <cofactor evidence="7">
        <name>Mn(2+)</name>
        <dbReference type="ChEBI" id="CHEBI:29035"/>
    </cofactor>
</comment>
<dbReference type="InterPro" id="IPR029061">
    <property type="entry name" value="THDP-binding"/>
</dbReference>
<evidence type="ECO:0000256" key="6">
    <source>
        <dbReference type="ARBA" id="ARBA00023211"/>
    </source>
</evidence>
<dbReference type="SUPFAM" id="SSF52518">
    <property type="entry name" value="Thiamin diphosphate-binding fold (THDP-binding)"/>
    <property type="match status" value="2"/>
</dbReference>
<comment type="caution">
    <text evidence="11">The sequence shown here is derived from an EMBL/GenBank/DDBJ whole genome shotgun (WGS) entry which is preliminary data.</text>
</comment>
<dbReference type="GO" id="GO:0070204">
    <property type="term" value="F:2-succinyl-5-enolpyruvyl-6-hydroxy-3-cyclohexene-1-carboxylic-acid synthase activity"/>
    <property type="evidence" value="ECO:0007669"/>
    <property type="project" value="UniProtKB-EC"/>
</dbReference>
<dbReference type="RefSeq" id="WP_378937799.1">
    <property type="nucleotide sequence ID" value="NZ_JBHLVO010000028.1"/>
</dbReference>
<proteinExistence type="inferred from homology"/>
<dbReference type="HAMAP" id="MF_01659">
    <property type="entry name" value="MenD"/>
    <property type="match status" value="1"/>
</dbReference>
<organism evidence="11 12">
    <name type="scientific">Metabacillus herbersteinensis</name>
    <dbReference type="NCBI Taxonomy" id="283816"/>
    <lineage>
        <taxon>Bacteria</taxon>
        <taxon>Bacillati</taxon>
        <taxon>Bacillota</taxon>
        <taxon>Bacilli</taxon>
        <taxon>Bacillales</taxon>
        <taxon>Bacillaceae</taxon>
        <taxon>Metabacillus</taxon>
    </lineage>
</organism>